<keyword evidence="6 17" id="KW-0378">Hydrolase</keyword>
<gene>
    <name evidence="18" type="ORF">AVDCRST_MAG93-8853</name>
</gene>
<dbReference type="FunFam" id="3.90.950.10:FF:000001">
    <property type="entry name" value="dITP/XTP pyrophosphatase"/>
    <property type="match status" value="1"/>
</dbReference>
<evidence type="ECO:0000256" key="15">
    <source>
        <dbReference type="ARBA" id="ARBA00083186"/>
    </source>
</evidence>
<dbReference type="Pfam" id="PF01725">
    <property type="entry name" value="Ham1p_like"/>
    <property type="match status" value="1"/>
</dbReference>
<evidence type="ECO:0000256" key="4">
    <source>
        <dbReference type="ARBA" id="ARBA00022723"/>
    </source>
</evidence>
<dbReference type="GO" id="GO:0000166">
    <property type="term" value="F:nucleotide binding"/>
    <property type="evidence" value="ECO:0007669"/>
    <property type="project" value="UniProtKB-KW"/>
</dbReference>
<evidence type="ECO:0000256" key="10">
    <source>
        <dbReference type="ARBA" id="ARBA00052017"/>
    </source>
</evidence>
<dbReference type="GO" id="GO:0009146">
    <property type="term" value="P:purine nucleoside triphosphate catabolic process"/>
    <property type="evidence" value="ECO:0007669"/>
    <property type="project" value="UniProtKB-ARBA"/>
</dbReference>
<sequence>MNSQPPAHSETTTKLLIATTNPGKLVEYQALLSDLPVELIYLRDVNITEEIPETGTTFEANAYIKADGYAQLSGIATLADDSGLEVDALNGEPGVYSARYGDRNSDQERTELVLAKLAGVPAAQRSARFVCVIVVALPDGTHFEARGTIEGTITQAPRGDHGFGYDPIFEIANGMTTAELPPHEKNMISHRAEA</sequence>
<evidence type="ECO:0000256" key="1">
    <source>
        <dbReference type="ARBA" id="ARBA00001946"/>
    </source>
</evidence>
<dbReference type="GO" id="GO:0005829">
    <property type="term" value="C:cytosol"/>
    <property type="evidence" value="ECO:0007669"/>
    <property type="project" value="TreeGrafter"/>
</dbReference>
<dbReference type="CDD" id="cd00515">
    <property type="entry name" value="HAM1"/>
    <property type="match status" value="1"/>
</dbReference>
<dbReference type="GO" id="GO:0009117">
    <property type="term" value="P:nucleotide metabolic process"/>
    <property type="evidence" value="ECO:0007669"/>
    <property type="project" value="UniProtKB-KW"/>
</dbReference>
<evidence type="ECO:0000256" key="2">
    <source>
        <dbReference type="ARBA" id="ARBA00008023"/>
    </source>
</evidence>
<dbReference type="GO" id="GO:0036220">
    <property type="term" value="F:ITP diphosphatase activity"/>
    <property type="evidence" value="ECO:0007669"/>
    <property type="project" value="UniProtKB-EC"/>
</dbReference>
<evidence type="ECO:0000256" key="11">
    <source>
        <dbReference type="ARBA" id="ARBA00066468"/>
    </source>
</evidence>
<evidence type="ECO:0000256" key="14">
    <source>
        <dbReference type="ARBA" id="ARBA00078805"/>
    </source>
</evidence>
<comment type="cofactor">
    <cofactor evidence="1">
        <name>Mg(2+)</name>
        <dbReference type="ChEBI" id="CHEBI:18420"/>
    </cofactor>
</comment>
<dbReference type="GO" id="GO:0046872">
    <property type="term" value="F:metal ion binding"/>
    <property type="evidence" value="ECO:0007669"/>
    <property type="project" value="UniProtKB-KW"/>
</dbReference>
<dbReference type="InterPro" id="IPR020922">
    <property type="entry name" value="dITP/XTP_pyrophosphatase"/>
</dbReference>
<evidence type="ECO:0000256" key="7">
    <source>
        <dbReference type="ARBA" id="ARBA00022842"/>
    </source>
</evidence>
<dbReference type="AlphaFoldDB" id="A0A6J4N3G6"/>
<protein>
    <recommendedName>
        <fullName evidence="12">dITP/XTP pyrophosphatase</fullName>
        <ecNumber evidence="11">3.6.1.66</ecNumber>
    </recommendedName>
    <alternativeName>
        <fullName evidence="13">Non-canonical purine NTP pyrophosphatase</fullName>
    </alternativeName>
    <alternativeName>
        <fullName evidence="14">Non-standard purine NTP pyrophosphatase</fullName>
    </alternativeName>
    <alternativeName>
        <fullName evidence="16">Nucleoside-triphosphate diphosphatase</fullName>
    </alternativeName>
    <alternativeName>
        <fullName evidence="15">Nucleoside-triphosphate pyrophosphatase</fullName>
    </alternativeName>
</protein>
<evidence type="ECO:0000256" key="5">
    <source>
        <dbReference type="ARBA" id="ARBA00022741"/>
    </source>
</evidence>
<evidence type="ECO:0000256" key="9">
    <source>
        <dbReference type="ARBA" id="ARBA00051875"/>
    </source>
</evidence>
<dbReference type="Gene3D" id="3.90.950.10">
    <property type="match status" value="1"/>
</dbReference>
<proteinExistence type="inferred from homology"/>
<dbReference type="GO" id="GO:0036222">
    <property type="term" value="F:XTP diphosphatase activity"/>
    <property type="evidence" value="ECO:0007669"/>
    <property type="project" value="UniProtKB-ARBA"/>
</dbReference>
<evidence type="ECO:0000313" key="18">
    <source>
        <dbReference type="EMBL" id="CAA9376359.1"/>
    </source>
</evidence>
<comment type="subunit">
    <text evidence="3">Homodimer.</text>
</comment>
<evidence type="ECO:0000256" key="3">
    <source>
        <dbReference type="ARBA" id="ARBA00011738"/>
    </source>
</evidence>
<name>A0A6J4N3G6_9CHLR</name>
<dbReference type="GO" id="GO:0035870">
    <property type="term" value="F:dITP diphosphatase activity"/>
    <property type="evidence" value="ECO:0007669"/>
    <property type="project" value="UniProtKB-ARBA"/>
</dbReference>
<dbReference type="PANTHER" id="PTHR11067:SF9">
    <property type="entry name" value="INOSINE TRIPHOSPHATE PYROPHOSPHATASE"/>
    <property type="match status" value="1"/>
</dbReference>
<keyword evidence="5" id="KW-0547">Nucleotide-binding</keyword>
<evidence type="ECO:0000256" key="13">
    <source>
        <dbReference type="ARBA" id="ARBA00075987"/>
    </source>
</evidence>
<comment type="catalytic activity">
    <reaction evidence="10">
        <text>XTP + H2O = XMP + diphosphate + H(+)</text>
        <dbReference type="Rhea" id="RHEA:28610"/>
        <dbReference type="ChEBI" id="CHEBI:15377"/>
        <dbReference type="ChEBI" id="CHEBI:15378"/>
        <dbReference type="ChEBI" id="CHEBI:33019"/>
        <dbReference type="ChEBI" id="CHEBI:57464"/>
        <dbReference type="ChEBI" id="CHEBI:61314"/>
        <dbReference type="EC" id="3.6.1.66"/>
    </reaction>
</comment>
<dbReference type="PANTHER" id="PTHR11067">
    <property type="entry name" value="INOSINE TRIPHOSPHATE PYROPHOSPHATASE/HAM1 PROTEIN"/>
    <property type="match status" value="1"/>
</dbReference>
<evidence type="ECO:0000256" key="17">
    <source>
        <dbReference type="RuleBase" id="RU003781"/>
    </source>
</evidence>
<evidence type="ECO:0000256" key="8">
    <source>
        <dbReference type="ARBA" id="ARBA00023080"/>
    </source>
</evidence>
<dbReference type="GO" id="GO:0017111">
    <property type="term" value="F:ribonucleoside triphosphate phosphatase activity"/>
    <property type="evidence" value="ECO:0007669"/>
    <property type="project" value="InterPro"/>
</dbReference>
<keyword evidence="4" id="KW-0479">Metal-binding</keyword>
<evidence type="ECO:0000256" key="12">
    <source>
        <dbReference type="ARBA" id="ARBA00071289"/>
    </source>
</evidence>
<evidence type="ECO:0000256" key="6">
    <source>
        <dbReference type="ARBA" id="ARBA00022801"/>
    </source>
</evidence>
<feature type="non-terminal residue" evidence="18">
    <location>
        <position position="194"/>
    </location>
</feature>
<dbReference type="NCBIfam" id="TIGR00042">
    <property type="entry name" value="RdgB/HAM1 family non-canonical purine NTP pyrophosphatase"/>
    <property type="match status" value="1"/>
</dbReference>
<dbReference type="InterPro" id="IPR029001">
    <property type="entry name" value="ITPase-like_fam"/>
</dbReference>
<keyword evidence="8" id="KW-0546">Nucleotide metabolism</keyword>
<evidence type="ECO:0000256" key="16">
    <source>
        <dbReference type="ARBA" id="ARBA00083635"/>
    </source>
</evidence>
<dbReference type="SUPFAM" id="SSF52972">
    <property type="entry name" value="ITPase-like"/>
    <property type="match status" value="1"/>
</dbReference>
<reference evidence="18" key="1">
    <citation type="submission" date="2020-02" db="EMBL/GenBank/DDBJ databases">
        <authorList>
            <person name="Meier V. D."/>
        </authorList>
    </citation>
    <scope>NUCLEOTIDE SEQUENCE</scope>
    <source>
        <strain evidence="18">AVDCRST_MAG93</strain>
    </source>
</reference>
<dbReference type="EMBL" id="CADCTR010002969">
    <property type="protein sequence ID" value="CAA9376359.1"/>
    <property type="molecule type" value="Genomic_DNA"/>
</dbReference>
<accession>A0A6J4N3G6</accession>
<dbReference type="HAMAP" id="MF_01405">
    <property type="entry name" value="Non_canon_purine_NTPase"/>
    <property type="match status" value="1"/>
</dbReference>
<comment type="similarity">
    <text evidence="2 17">Belongs to the HAM1 NTPase family.</text>
</comment>
<dbReference type="InterPro" id="IPR002637">
    <property type="entry name" value="RdgB/HAM1"/>
</dbReference>
<keyword evidence="7" id="KW-0460">Magnesium</keyword>
<organism evidence="18">
    <name type="scientific">uncultured Chloroflexia bacterium</name>
    <dbReference type="NCBI Taxonomy" id="1672391"/>
    <lineage>
        <taxon>Bacteria</taxon>
        <taxon>Bacillati</taxon>
        <taxon>Chloroflexota</taxon>
        <taxon>Chloroflexia</taxon>
        <taxon>environmental samples</taxon>
    </lineage>
</organism>
<dbReference type="EC" id="3.6.1.66" evidence="11"/>
<comment type="catalytic activity">
    <reaction evidence="9">
        <text>dITP + H2O = dIMP + diphosphate + H(+)</text>
        <dbReference type="Rhea" id="RHEA:28342"/>
        <dbReference type="ChEBI" id="CHEBI:15377"/>
        <dbReference type="ChEBI" id="CHEBI:15378"/>
        <dbReference type="ChEBI" id="CHEBI:33019"/>
        <dbReference type="ChEBI" id="CHEBI:61194"/>
        <dbReference type="ChEBI" id="CHEBI:61382"/>
        <dbReference type="EC" id="3.6.1.66"/>
    </reaction>
</comment>